<feature type="binding site" evidence="7">
    <location>
        <position position="17"/>
    </location>
    <ligand>
        <name>Fe cation</name>
        <dbReference type="ChEBI" id="CHEBI:24875"/>
        <label>1</label>
    </ligand>
</feature>
<evidence type="ECO:0000256" key="5">
    <source>
        <dbReference type="ARBA" id="ARBA00023004"/>
    </source>
</evidence>
<comment type="function">
    <text evidence="8">Iron-storage protein.</text>
</comment>
<comment type="catalytic activity">
    <reaction evidence="8">
        <text>4 Fe(2+) + O2 + 6 H2O = 4 iron(III) oxide-hydroxide + 12 H(+)</text>
        <dbReference type="Rhea" id="RHEA:11972"/>
        <dbReference type="ChEBI" id="CHEBI:15377"/>
        <dbReference type="ChEBI" id="CHEBI:15378"/>
        <dbReference type="ChEBI" id="CHEBI:15379"/>
        <dbReference type="ChEBI" id="CHEBI:29033"/>
        <dbReference type="ChEBI" id="CHEBI:78619"/>
        <dbReference type="EC" id="1.16.3.2"/>
    </reaction>
</comment>
<dbReference type="InterPro" id="IPR009040">
    <property type="entry name" value="Ferritin-like_diiron"/>
</dbReference>
<comment type="caution">
    <text evidence="10">The sequence shown here is derived from an EMBL/GenBank/DDBJ whole genome shotgun (WGS) entry which is preliminary data.</text>
</comment>
<gene>
    <name evidence="10" type="ORF">IQ13_2648</name>
</gene>
<proteinExistence type="inferred from homology"/>
<dbReference type="GO" id="GO:0016491">
    <property type="term" value="F:oxidoreductase activity"/>
    <property type="evidence" value="ECO:0007669"/>
    <property type="project" value="UniProtKB-KW"/>
</dbReference>
<dbReference type="InterPro" id="IPR041719">
    <property type="entry name" value="Ferritin_prok"/>
</dbReference>
<comment type="subcellular location">
    <subcellularLocation>
        <location evidence="8">Cytoplasm</location>
    </subcellularLocation>
</comment>
<dbReference type="GO" id="GO:0006879">
    <property type="term" value="P:intracellular iron ion homeostasis"/>
    <property type="evidence" value="ECO:0007669"/>
    <property type="project" value="UniProtKB-KW"/>
</dbReference>
<evidence type="ECO:0000256" key="7">
    <source>
        <dbReference type="PIRSR" id="PIRSR601519-1"/>
    </source>
</evidence>
<feature type="binding site" evidence="7">
    <location>
        <position position="50"/>
    </location>
    <ligand>
        <name>Fe cation</name>
        <dbReference type="ChEBI" id="CHEBI:24875"/>
        <label>1</label>
    </ligand>
</feature>
<dbReference type="FunFam" id="1.20.1260.10:FF:000001">
    <property type="entry name" value="Non-heme ferritin"/>
    <property type="match status" value="1"/>
</dbReference>
<dbReference type="OrthoDB" id="9801481at2"/>
<dbReference type="GO" id="GO:0005737">
    <property type="term" value="C:cytoplasm"/>
    <property type="evidence" value="ECO:0007669"/>
    <property type="project" value="UniProtKB-SubCell"/>
</dbReference>
<comment type="function">
    <text evidence="6">May alleviate iron toxicity in the presence of oxygen.</text>
</comment>
<feature type="binding site" evidence="7">
    <location>
        <position position="94"/>
    </location>
    <ligand>
        <name>Fe cation</name>
        <dbReference type="ChEBI" id="CHEBI:24875"/>
        <label>1</label>
    </ligand>
</feature>
<dbReference type="CDD" id="cd01055">
    <property type="entry name" value="Nonheme_Ferritin"/>
    <property type="match status" value="1"/>
</dbReference>
<dbReference type="Proteomes" id="UP000316167">
    <property type="component" value="Unassembled WGS sequence"/>
</dbReference>
<protein>
    <recommendedName>
        <fullName evidence="8">Ferritin</fullName>
        <ecNumber evidence="8">1.16.3.2</ecNumber>
    </recommendedName>
</protein>
<comment type="similarity">
    <text evidence="1 8">Belongs to the ferritin family. Prokaryotic subfamily.</text>
</comment>
<evidence type="ECO:0000313" key="11">
    <source>
        <dbReference type="Proteomes" id="UP000316167"/>
    </source>
</evidence>
<dbReference type="RefSeq" id="WP_144886816.1">
    <property type="nucleotide sequence ID" value="NZ_VLLE01000004.1"/>
</dbReference>
<dbReference type="InterPro" id="IPR012347">
    <property type="entry name" value="Ferritin-like"/>
</dbReference>
<keyword evidence="2 8" id="KW-0409">Iron storage</keyword>
<dbReference type="EC" id="1.16.3.2" evidence="8"/>
<dbReference type="PANTHER" id="PTHR11431:SF127">
    <property type="entry name" value="BACTERIAL NON-HEME FERRITIN"/>
    <property type="match status" value="1"/>
</dbReference>
<dbReference type="InterPro" id="IPR009078">
    <property type="entry name" value="Ferritin-like_SF"/>
</dbReference>
<keyword evidence="11" id="KW-1185">Reference proteome</keyword>
<feature type="binding site" evidence="7">
    <location>
        <position position="127"/>
    </location>
    <ligand>
        <name>Fe cation</name>
        <dbReference type="ChEBI" id="CHEBI:24875"/>
        <label>1</label>
    </ligand>
</feature>
<keyword evidence="3 7" id="KW-0479">Metal-binding</keyword>
<dbReference type="PROSITE" id="PS50905">
    <property type="entry name" value="FERRITIN_LIKE"/>
    <property type="match status" value="1"/>
</dbReference>
<feature type="binding site" evidence="7">
    <location>
        <position position="53"/>
    </location>
    <ligand>
        <name>Fe cation</name>
        <dbReference type="ChEBI" id="CHEBI:24875"/>
        <label>1</label>
    </ligand>
</feature>
<keyword evidence="4" id="KW-0560">Oxidoreductase</keyword>
<dbReference type="EMBL" id="VLLE01000004">
    <property type="protein sequence ID" value="TWI81630.1"/>
    <property type="molecule type" value="Genomic_DNA"/>
</dbReference>
<dbReference type="SUPFAM" id="SSF47240">
    <property type="entry name" value="Ferritin-like"/>
    <property type="match status" value="1"/>
</dbReference>
<evidence type="ECO:0000256" key="8">
    <source>
        <dbReference type="RuleBase" id="RU361145"/>
    </source>
</evidence>
<accession>A0A562SLS9</accession>
<evidence type="ECO:0000256" key="2">
    <source>
        <dbReference type="ARBA" id="ARBA00022434"/>
    </source>
</evidence>
<name>A0A562SLS9_9BACT</name>
<dbReference type="InterPro" id="IPR008331">
    <property type="entry name" value="Ferritin_DPS_dom"/>
</dbReference>
<evidence type="ECO:0000256" key="1">
    <source>
        <dbReference type="ARBA" id="ARBA00006950"/>
    </source>
</evidence>
<sequence length="169" mass="19145">MLSPKIEKALNEQVLLEAESSQIYLAMASWAEVEGYSGIAAFLYKHSDEERLHMLKLVKFINERGGHGIIPQLKAPSAKYKGVKELFQQVHDHEILVSTEINRLVDICLKEKDYTTHNFLQWYVSEQIEEEALARQIMDKLKLIGGDKSGLYMFDRDVSMMGSAPGGGK</sequence>
<dbReference type="InterPro" id="IPR001519">
    <property type="entry name" value="Ferritin"/>
</dbReference>
<evidence type="ECO:0000313" key="10">
    <source>
        <dbReference type="EMBL" id="TWI81630.1"/>
    </source>
</evidence>
<dbReference type="GO" id="GO:0042802">
    <property type="term" value="F:identical protein binding"/>
    <property type="evidence" value="ECO:0007669"/>
    <property type="project" value="UniProtKB-ARBA"/>
</dbReference>
<evidence type="ECO:0000256" key="3">
    <source>
        <dbReference type="ARBA" id="ARBA00022723"/>
    </source>
</evidence>
<dbReference type="PANTHER" id="PTHR11431">
    <property type="entry name" value="FERRITIN"/>
    <property type="match status" value="1"/>
</dbReference>
<dbReference type="AlphaFoldDB" id="A0A562SLS9"/>
<dbReference type="GO" id="GO:0006826">
    <property type="term" value="P:iron ion transport"/>
    <property type="evidence" value="ECO:0007669"/>
    <property type="project" value="InterPro"/>
</dbReference>
<feature type="domain" description="Ferritin-like diiron" evidence="9">
    <location>
        <begin position="1"/>
        <end position="145"/>
    </location>
</feature>
<keyword evidence="8" id="KW-0963">Cytoplasm</keyword>
<evidence type="ECO:0000256" key="4">
    <source>
        <dbReference type="ARBA" id="ARBA00023002"/>
    </source>
</evidence>
<evidence type="ECO:0000259" key="9">
    <source>
        <dbReference type="PROSITE" id="PS50905"/>
    </source>
</evidence>
<dbReference type="GO" id="GO:0008199">
    <property type="term" value="F:ferric iron binding"/>
    <property type="evidence" value="ECO:0007669"/>
    <property type="project" value="InterPro"/>
</dbReference>
<dbReference type="Pfam" id="PF00210">
    <property type="entry name" value="Ferritin"/>
    <property type="match status" value="1"/>
</dbReference>
<dbReference type="GO" id="GO:0008198">
    <property type="term" value="F:ferrous iron binding"/>
    <property type="evidence" value="ECO:0007669"/>
    <property type="project" value="TreeGrafter"/>
</dbReference>
<dbReference type="Gene3D" id="1.20.1260.10">
    <property type="match status" value="1"/>
</dbReference>
<evidence type="ECO:0000256" key="6">
    <source>
        <dbReference type="ARBA" id="ARBA00054546"/>
    </source>
</evidence>
<keyword evidence="5 7" id="KW-0408">Iron</keyword>
<organism evidence="10 11">
    <name type="scientific">Lacibacter cauensis</name>
    <dbReference type="NCBI Taxonomy" id="510947"/>
    <lineage>
        <taxon>Bacteria</taxon>
        <taxon>Pseudomonadati</taxon>
        <taxon>Bacteroidota</taxon>
        <taxon>Chitinophagia</taxon>
        <taxon>Chitinophagales</taxon>
        <taxon>Chitinophagaceae</taxon>
        <taxon>Lacibacter</taxon>
    </lineage>
</organism>
<reference evidence="10 11" key="1">
    <citation type="journal article" date="2015" name="Stand. Genomic Sci.">
        <title>Genomic Encyclopedia of Bacterial and Archaeal Type Strains, Phase III: the genomes of soil and plant-associated and newly described type strains.</title>
        <authorList>
            <person name="Whitman W.B."/>
            <person name="Woyke T."/>
            <person name="Klenk H.P."/>
            <person name="Zhou Y."/>
            <person name="Lilburn T.G."/>
            <person name="Beck B.J."/>
            <person name="De Vos P."/>
            <person name="Vandamme P."/>
            <person name="Eisen J.A."/>
            <person name="Garrity G."/>
            <person name="Hugenholtz P."/>
            <person name="Kyrpides N.C."/>
        </authorList>
    </citation>
    <scope>NUCLEOTIDE SEQUENCE [LARGE SCALE GENOMIC DNA]</scope>
    <source>
        <strain evidence="10 11">CGMCC 1.7271</strain>
    </source>
</reference>